<dbReference type="InterPro" id="IPR035094">
    <property type="entry name" value="EgtD"/>
</dbReference>
<evidence type="ECO:0000256" key="2">
    <source>
        <dbReference type="ARBA" id="ARBA00022679"/>
    </source>
</evidence>
<feature type="domain" description="Histidine-specific methyltransferase SAM-dependent" evidence="3">
    <location>
        <begin position="16"/>
        <end position="313"/>
    </location>
</feature>
<evidence type="ECO:0000313" key="4">
    <source>
        <dbReference type="EMBL" id="KKN57010.1"/>
    </source>
</evidence>
<dbReference type="GO" id="GO:0008168">
    <property type="term" value="F:methyltransferase activity"/>
    <property type="evidence" value="ECO:0007669"/>
    <property type="project" value="UniProtKB-KW"/>
</dbReference>
<dbReference type="PANTHER" id="PTHR43397:SF1">
    <property type="entry name" value="ERGOTHIONEINE BIOSYNTHESIS PROTEIN 1"/>
    <property type="match status" value="1"/>
</dbReference>
<organism evidence="4">
    <name type="scientific">marine sediment metagenome</name>
    <dbReference type="NCBI Taxonomy" id="412755"/>
    <lineage>
        <taxon>unclassified sequences</taxon>
        <taxon>metagenomes</taxon>
        <taxon>ecological metagenomes</taxon>
    </lineage>
</organism>
<gene>
    <name evidence="4" type="ORF">LCGC14_0566320</name>
</gene>
<dbReference type="NCBIfam" id="TIGR03438">
    <property type="entry name" value="egtD_ergothio"/>
    <property type="match status" value="1"/>
</dbReference>
<evidence type="ECO:0000256" key="1">
    <source>
        <dbReference type="ARBA" id="ARBA00022603"/>
    </source>
</evidence>
<dbReference type="PANTHER" id="PTHR43397">
    <property type="entry name" value="ERGOTHIONEINE BIOSYNTHESIS PROTEIN 1"/>
    <property type="match status" value="1"/>
</dbReference>
<accession>A0A0F9RKB9</accession>
<sequence length="338" mass="36975">MLDQAELVDRQREALRADVIAGLSQPRKGLPSRWLYDDRGSELFEEITGLDEYYPTRTETAVLRSKAEEIAAFCGSHVTLLEYGAGAGIKTEILLEALREPALYVPIDISGDFLSQSARRIESRFPALAVQPVVADFTTDFDLPADVPSDGLRCGFFPGSTIGNLDAADTDAFLRRMRRHAGRGGRAVVGIDLKKDLGVLLAAYDDREGVTAAFNLNLLARINRELEADFPLDRFVHEARWNDETSAVEMHLKSLDDRTVRIDGHRFDFSAGETIHSESSRKYSLEGFAAVAAASGWSVDQVWTDSAKRFAIVGLAPSDADAGRSRFAEGEGATCGDA</sequence>
<name>A0A0F9RKB9_9ZZZZ</name>
<proteinExistence type="predicted"/>
<keyword evidence="2" id="KW-0808">Transferase</keyword>
<dbReference type="EMBL" id="LAZR01000823">
    <property type="protein sequence ID" value="KKN57010.1"/>
    <property type="molecule type" value="Genomic_DNA"/>
</dbReference>
<dbReference type="Gene3D" id="3.40.50.150">
    <property type="entry name" value="Vaccinia Virus protein VP39"/>
    <property type="match status" value="1"/>
</dbReference>
<dbReference type="PIRSF" id="PIRSF018005">
    <property type="entry name" value="UCP018005"/>
    <property type="match status" value="1"/>
</dbReference>
<evidence type="ECO:0000259" key="3">
    <source>
        <dbReference type="Pfam" id="PF10017"/>
    </source>
</evidence>
<keyword evidence="1" id="KW-0489">Methyltransferase</keyword>
<dbReference type="InterPro" id="IPR019257">
    <property type="entry name" value="MeTrfase_dom"/>
</dbReference>
<dbReference type="InterPro" id="IPR051128">
    <property type="entry name" value="EgtD_Methyltrsf_superfamily"/>
</dbReference>
<protein>
    <recommendedName>
        <fullName evidence="3">Histidine-specific methyltransferase SAM-dependent domain-containing protein</fullName>
    </recommendedName>
</protein>
<dbReference type="InterPro" id="IPR029063">
    <property type="entry name" value="SAM-dependent_MTases_sf"/>
</dbReference>
<dbReference type="SUPFAM" id="SSF53335">
    <property type="entry name" value="S-adenosyl-L-methionine-dependent methyltransferases"/>
    <property type="match status" value="1"/>
</dbReference>
<dbReference type="InterPro" id="IPR017804">
    <property type="entry name" value="MeTrfase_EgtD-like"/>
</dbReference>
<dbReference type="GO" id="GO:0032259">
    <property type="term" value="P:methylation"/>
    <property type="evidence" value="ECO:0007669"/>
    <property type="project" value="UniProtKB-KW"/>
</dbReference>
<reference evidence="4" key="1">
    <citation type="journal article" date="2015" name="Nature">
        <title>Complex archaea that bridge the gap between prokaryotes and eukaryotes.</title>
        <authorList>
            <person name="Spang A."/>
            <person name="Saw J.H."/>
            <person name="Jorgensen S.L."/>
            <person name="Zaremba-Niedzwiedzka K."/>
            <person name="Martijn J."/>
            <person name="Lind A.E."/>
            <person name="van Eijk R."/>
            <person name="Schleper C."/>
            <person name="Guy L."/>
            <person name="Ettema T.J."/>
        </authorList>
    </citation>
    <scope>NUCLEOTIDE SEQUENCE</scope>
</reference>
<comment type="caution">
    <text evidence="4">The sequence shown here is derived from an EMBL/GenBank/DDBJ whole genome shotgun (WGS) entry which is preliminary data.</text>
</comment>
<dbReference type="Pfam" id="PF10017">
    <property type="entry name" value="Methyltransf_33"/>
    <property type="match status" value="1"/>
</dbReference>
<dbReference type="AlphaFoldDB" id="A0A0F9RKB9"/>